<evidence type="ECO:0000256" key="1">
    <source>
        <dbReference type="ARBA" id="ARBA00004370"/>
    </source>
</evidence>
<dbReference type="GO" id="GO:0046872">
    <property type="term" value="F:metal ion binding"/>
    <property type="evidence" value="ECO:0007669"/>
    <property type="project" value="UniProtKB-UniRule"/>
</dbReference>
<evidence type="ECO:0000256" key="9">
    <source>
        <dbReference type="SAM" id="MobiDB-lite"/>
    </source>
</evidence>
<dbReference type="PROSITE" id="PS50255">
    <property type="entry name" value="CYTOCHROME_B5_2"/>
    <property type="match status" value="1"/>
</dbReference>
<feature type="compositionally biased region" description="Basic and acidic residues" evidence="9">
    <location>
        <begin position="67"/>
        <end position="77"/>
    </location>
</feature>
<dbReference type="GO" id="GO:0020037">
    <property type="term" value="F:heme binding"/>
    <property type="evidence" value="ECO:0007669"/>
    <property type="project" value="UniProtKB-UniRule"/>
</dbReference>
<feature type="domain" description="Cytochrome b5 heme-binding" evidence="10">
    <location>
        <begin position="68"/>
        <end position="144"/>
    </location>
</feature>
<dbReference type="PANTHER" id="PTHR19359:SF14">
    <property type="entry name" value="CYTOCHROME B5 A"/>
    <property type="match status" value="1"/>
</dbReference>
<evidence type="ECO:0000256" key="7">
    <source>
        <dbReference type="ARBA" id="ARBA00038168"/>
    </source>
</evidence>
<evidence type="ECO:0000259" key="10">
    <source>
        <dbReference type="PROSITE" id="PS50255"/>
    </source>
</evidence>
<keyword evidence="3 8" id="KW-0812">Transmembrane</keyword>
<dbReference type="InterPro" id="IPR050668">
    <property type="entry name" value="Cytochrome_b5"/>
</dbReference>
<feature type="compositionally biased region" description="Basic residues" evidence="9">
    <location>
        <begin position="1"/>
        <end position="10"/>
    </location>
</feature>
<dbReference type="EMBL" id="JBEDNZ010000002">
    <property type="protein sequence ID" value="KAL0851649.1"/>
    <property type="molecule type" value="Genomic_DNA"/>
</dbReference>
<feature type="region of interest" description="Disordered" evidence="9">
    <location>
        <begin position="1"/>
        <end position="77"/>
    </location>
</feature>
<dbReference type="AlphaFoldDB" id="A0ABD0TQL6"/>
<dbReference type="PROSITE" id="PS00191">
    <property type="entry name" value="CYTOCHROME_B5_1"/>
    <property type="match status" value="1"/>
</dbReference>
<dbReference type="SUPFAM" id="SSF55856">
    <property type="entry name" value="Cytochrome b5-like heme/steroid binding domain"/>
    <property type="match status" value="1"/>
</dbReference>
<evidence type="ECO:0000256" key="2">
    <source>
        <dbReference type="ARBA" id="ARBA00022617"/>
    </source>
</evidence>
<dbReference type="PRINTS" id="PR00363">
    <property type="entry name" value="CYTOCHROMEB5"/>
</dbReference>
<evidence type="ECO:0000256" key="8">
    <source>
        <dbReference type="RuleBase" id="RU362121"/>
    </source>
</evidence>
<dbReference type="InterPro" id="IPR018506">
    <property type="entry name" value="Cyt_B5_heme-BS"/>
</dbReference>
<name>A0ABD0TQL6_LOXSC</name>
<gene>
    <name evidence="11" type="ORF">ABMA28_007421</name>
</gene>
<dbReference type="Proteomes" id="UP001549921">
    <property type="component" value="Unassembled WGS sequence"/>
</dbReference>
<organism evidence="11 12">
    <name type="scientific">Loxostege sticticalis</name>
    <name type="common">Beet webworm moth</name>
    <dbReference type="NCBI Taxonomy" id="481309"/>
    <lineage>
        <taxon>Eukaryota</taxon>
        <taxon>Metazoa</taxon>
        <taxon>Ecdysozoa</taxon>
        <taxon>Arthropoda</taxon>
        <taxon>Hexapoda</taxon>
        <taxon>Insecta</taxon>
        <taxon>Pterygota</taxon>
        <taxon>Neoptera</taxon>
        <taxon>Endopterygota</taxon>
        <taxon>Lepidoptera</taxon>
        <taxon>Glossata</taxon>
        <taxon>Ditrysia</taxon>
        <taxon>Pyraloidea</taxon>
        <taxon>Crambidae</taxon>
        <taxon>Pyraustinae</taxon>
        <taxon>Loxostege</taxon>
    </lineage>
</organism>
<keyword evidence="8" id="KW-1133">Transmembrane helix</keyword>
<feature type="compositionally biased region" description="Low complexity" evidence="9">
    <location>
        <begin position="34"/>
        <end position="51"/>
    </location>
</feature>
<feature type="compositionally biased region" description="Polar residues" evidence="9">
    <location>
        <begin position="54"/>
        <end position="63"/>
    </location>
</feature>
<keyword evidence="4 8" id="KW-0479">Metal-binding</keyword>
<feature type="compositionally biased region" description="Polar residues" evidence="9">
    <location>
        <begin position="22"/>
        <end position="33"/>
    </location>
</feature>
<keyword evidence="2 8" id="KW-0349">Heme</keyword>
<feature type="transmembrane region" description="Helical" evidence="8">
    <location>
        <begin position="177"/>
        <end position="195"/>
    </location>
</feature>
<evidence type="ECO:0000256" key="5">
    <source>
        <dbReference type="ARBA" id="ARBA00023004"/>
    </source>
</evidence>
<evidence type="ECO:0000256" key="4">
    <source>
        <dbReference type="ARBA" id="ARBA00022723"/>
    </source>
</evidence>
<keyword evidence="6 8" id="KW-0472">Membrane</keyword>
<dbReference type="InterPro" id="IPR036400">
    <property type="entry name" value="Cyt_B5-like_heme/steroid_sf"/>
</dbReference>
<evidence type="ECO:0000313" key="12">
    <source>
        <dbReference type="Proteomes" id="UP001549921"/>
    </source>
</evidence>
<dbReference type="SMART" id="SM01117">
    <property type="entry name" value="Cyt-b5"/>
    <property type="match status" value="1"/>
</dbReference>
<dbReference type="Gene3D" id="3.10.120.10">
    <property type="entry name" value="Cytochrome b5-like heme/steroid binding domain"/>
    <property type="match status" value="1"/>
</dbReference>
<comment type="subcellular location">
    <subcellularLocation>
        <location evidence="1">Membrane</location>
    </subcellularLocation>
</comment>
<evidence type="ECO:0000256" key="6">
    <source>
        <dbReference type="ARBA" id="ARBA00023136"/>
    </source>
</evidence>
<accession>A0ABD0TQL6</accession>
<comment type="similarity">
    <text evidence="7 8">Belongs to the cytochrome b5 family.</text>
</comment>
<dbReference type="GO" id="GO:0016020">
    <property type="term" value="C:membrane"/>
    <property type="evidence" value="ECO:0007669"/>
    <property type="project" value="UniProtKB-SubCell"/>
</dbReference>
<dbReference type="PANTHER" id="PTHR19359">
    <property type="entry name" value="CYTOCHROME B5"/>
    <property type="match status" value="1"/>
</dbReference>
<dbReference type="Pfam" id="PF00173">
    <property type="entry name" value="Cyt-b5"/>
    <property type="match status" value="1"/>
</dbReference>
<evidence type="ECO:0000256" key="3">
    <source>
        <dbReference type="ARBA" id="ARBA00022692"/>
    </source>
</evidence>
<dbReference type="FunFam" id="3.10.120.10:FF:000002">
    <property type="entry name" value="Cytochrome b5 type B"/>
    <property type="match status" value="1"/>
</dbReference>
<protein>
    <recommendedName>
        <fullName evidence="10">Cytochrome b5 heme-binding domain-containing protein</fullName>
    </recommendedName>
</protein>
<proteinExistence type="inferred from homology"/>
<keyword evidence="5 8" id="KW-0408">Iron</keyword>
<reference evidence="11 12" key="1">
    <citation type="submission" date="2024-06" db="EMBL/GenBank/DDBJ databases">
        <title>A chromosome-level genome assembly of beet webworm, Loxostege sticticalis.</title>
        <authorList>
            <person name="Zhang Y."/>
        </authorList>
    </citation>
    <scope>NUCLEOTIDE SEQUENCE [LARGE SCALE GENOMIC DNA]</scope>
    <source>
        <strain evidence="11">AQ028</strain>
        <tissue evidence="11">Male pupae</tissue>
    </source>
</reference>
<comment type="caution">
    <text evidence="11">The sequence shown here is derived from an EMBL/GenBank/DDBJ whole genome shotgun (WGS) entry which is preliminary data.</text>
</comment>
<sequence>MTFRNGRSHHYLPDKEDKLLNNYESRGQRGSSEPAQPAFAPRPAAFSHARPYTPRTSARSDTNMAGEVRKFTRKEVADSNKKETNTFIIDNQVYDVAKFLDEHPGGHEVLMNVAGKDATEDFEDIGHSLDAKDLMKKFRIGEIVDEEKVENKRARSSTWTAPAAAATAPEPSFVSSWKFPVVLGILVTVLYTYLFG</sequence>
<dbReference type="InterPro" id="IPR001199">
    <property type="entry name" value="Cyt_B5-like_heme/steroid-bd"/>
</dbReference>
<evidence type="ECO:0000313" key="11">
    <source>
        <dbReference type="EMBL" id="KAL0851649.1"/>
    </source>
</evidence>